<keyword evidence="9" id="KW-0675">Receptor</keyword>
<evidence type="ECO:0000256" key="3">
    <source>
        <dbReference type="ARBA" id="ARBA00022723"/>
    </source>
</evidence>
<evidence type="ECO:0000256" key="10">
    <source>
        <dbReference type="ARBA" id="ARBA00023242"/>
    </source>
</evidence>
<sequence>MIYSQGTCIFKTYRTVNQAVPPCEVCKDRSSGFHYGVNACEGCKGFYRRSIQQRLDYRPCAKNGQCDISRNNRNRCQYCRLKKCIEVGMSRDGSYLLFFY</sequence>
<evidence type="ECO:0000256" key="2">
    <source>
        <dbReference type="ARBA" id="ARBA00005993"/>
    </source>
</evidence>
<dbReference type="GO" id="GO:0004879">
    <property type="term" value="F:nuclear receptor activity"/>
    <property type="evidence" value="ECO:0007669"/>
    <property type="project" value="TreeGrafter"/>
</dbReference>
<reference evidence="12 13" key="1">
    <citation type="submission" date="2018-11" db="EMBL/GenBank/DDBJ databases">
        <authorList>
            <consortium name="Pathogen Informatics"/>
        </authorList>
    </citation>
    <scope>NUCLEOTIDE SEQUENCE [LARGE SCALE GENOMIC DNA]</scope>
</reference>
<evidence type="ECO:0000313" key="12">
    <source>
        <dbReference type="EMBL" id="VDN53281.1"/>
    </source>
</evidence>
<keyword evidence="13" id="KW-1185">Reference proteome</keyword>
<proteinExistence type="inferred from homology"/>
<evidence type="ECO:0000256" key="4">
    <source>
        <dbReference type="ARBA" id="ARBA00022771"/>
    </source>
</evidence>
<evidence type="ECO:0000256" key="1">
    <source>
        <dbReference type="ARBA" id="ARBA00004123"/>
    </source>
</evidence>
<dbReference type="Proteomes" id="UP000274756">
    <property type="component" value="Unassembled WGS sequence"/>
</dbReference>
<dbReference type="GO" id="GO:0045944">
    <property type="term" value="P:positive regulation of transcription by RNA polymerase II"/>
    <property type="evidence" value="ECO:0007669"/>
    <property type="project" value="TreeGrafter"/>
</dbReference>
<dbReference type="InterPro" id="IPR050234">
    <property type="entry name" value="Nuclear_hormone_rcpt_NR1"/>
</dbReference>
<dbReference type="PROSITE" id="PS51030">
    <property type="entry name" value="NUCLEAR_REC_DBD_2"/>
    <property type="match status" value="1"/>
</dbReference>
<evidence type="ECO:0000256" key="7">
    <source>
        <dbReference type="ARBA" id="ARBA00023125"/>
    </source>
</evidence>
<dbReference type="GO" id="GO:0009755">
    <property type="term" value="P:hormone-mediated signaling pathway"/>
    <property type="evidence" value="ECO:0007669"/>
    <property type="project" value="TreeGrafter"/>
</dbReference>
<accession>A0A3P7QBX8</accession>
<evidence type="ECO:0000256" key="6">
    <source>
        <dbReference type="ARBA" id="ARBA00023015"/>
    </source>
</evidence>
<protein>
    <recommendedName>
        <fullName evidence="11">Nuclear receptor domain-containing protein</fullName>
    </recommendedName>
</protein>
<dbReference type="FunFam" id="3.30.50.10:FF:000030">
    <property type="entry name" value="Nuclear Hormone Receptor family"/>
    <property type="match status" value="1"/>
</dbReference>
<dbReference type="PANTHER" id="PTHR24082">
    <property type="entry name" value="NUCLEAR HORMONE RECEPTOR"/>
    <property type="match status" value="1"/>
</dbReference>
<dbReference type="Pfam" id="PF00105">
    <property type="entry name" value="zf-C4"/>
    <property type="match status" value="1"/>
</dbReference>
<gene>
    <name evidence="12" type="ORF">DME_LOCUS3254</name>
</gene>
<keyword evidence="7" id="KW-0238">DNA-binding</keyword>
<dbReference type="GO" id="GO:0005634">
    <property type="term" value="C:nucleus"/>
    <property type="evidence" value="ECO:0007669"/>
    <property type="project" value="UniProtKB-SubCell"/>
</dbReference>
<dbReference type="AlphaFoldDB" id="A0A3P7QBX8"/>
<dbReference type="PRINTS" id="PR00047">
    <property type="entry name" value="STROIDFINGER"/>
</dbReference>
<dbReference type="STRING" id="318479.A0A3P7QBX8"/>
<feature type="domain" description="Nuclear receptor" evidence="11">
    <location>
        <begin position="20"/>
        <end position="96"/>
    </location>
</feature>
<organism evidence="12 13">
    <name type="scientific">Dracunculus medinensis</name>
    <name type="common">Guinea worm</name>
    <dbReference type="NCBI Taxonomy" id="318479"/>
    <lineage>
        <taxon>Eukaryota</taxon>
        <taxon>Metazoa</taxon>
        <taxon>Ecdysozoa</taxon>
        <taxon>Nematoda</taxon>
        <taxon>Chromadorea</taxon>
        <taxon>Rhabditida</taxon>
        <taxon>Spirurina</taxon>
        <taxon>Dracunculoidea</taxon>
        <taxon>Dracunculidae</taxon>
        <taxon>Dracunculus</taxon>
    </lineage>
</organism>
<keyword evidence="8" id="KW-0804">Transcription</keyword>
<dbReference type="InterPro" id="IPR001628">
    <property type="entry name" value="Znf_hrmn_rcpt"/>
</dbReference>
<dbReference type="SUPFAM" id="SSF57716">
    <property type="entry name" value="Glucocorticoid receptor-like (DNA-binding domain)"/>
    <property type="match status" value="1"/>
</dbReference>
<comment type="similarity">
    <text evidence="2">Belongs to the nuclear hormone receptor family.</text>
</comment>
<keyword evidence="3" id="KW-0479">Metal-binding</keyword>
<dbReference type="EMBL" id="UYYG01000117">
    <property type="protein sequence ID" value="VDN53281.1"/>
    <property type="molecule type" value="Genomic_DNA"/>
</dbReference>
<dbReference type="SMART" id="SM00399">
    <property type="entry name" value="ZnF_C4"/>
    <property type="match status" value="1"/>
</dbReference>
<dbReference type="Gene3D" id="3.30.50.10">
    <property type="entry name" value="Erythroid Transcription Factor GATA-1, subunit A"/>
    <property type="match status" value="1"/>
</dbReference>
<keyword evidence="5" id="KW-0862">Zinc</keyword>
<evidence type="ECO:0000256" key="9">
    <source>
        <dbReference type="ARBA" id="ARBA00023170"/>
    </source>
</evidence>
<dbReference type="InterPro" id="IPR013088">
    <property type="entry name" value="Znf_NHR/GATA"/>
</dbReference>
<evidence type="ECO:0000256" key="8">
    <source>
        <dbReference type="ARBA" id="ARBA00023163"/>
    </source>
</evidence>
<keyword evidence="10" id="KW-0539">Nucleus</keyword>
<dbReference type="GO" id="GO:0008270">
    <property type="term" value="F:zinc ion binding"/>
    <property type="evidence" value="ECO:0007669"/>
    <property type="project" value="UniProtKB-KW"/>
</dbReference>
<comment type="subcellular location">
    <subcellularLocation>
        <location evidence="1">Nucleus</location>
    </subcellularLocation>
</comment>
<dbReference type="GO" id="GO:0000978">
    <property type="term" value="F:RNA polymerase II cis-regulatory region sequence-specific DNA binding"/>
    <property type="evidence" value="ECO:0007669"/>
    <property type="project" value="TreeGrafter"/>
</dbReference>
<dbReference type="OrthoDB" id="5771769at2759"/>
<dbReference type="PANTHER" id="PTHR24082:SF473">
    <property type="entry name" value="ECDYSONE-INDUCED PROTEIN 75B, ISOFORM B"/>
    <property type="match status" value="1"/>
</dbReference>
<keyword evidence="6" id="KW-0805">Transcription regulation</keyword>
<evidence type="ECO:0000313" key="13">
    <source>
        <dbReference type="Proteomes" id="UP000274756"/>
    </source>
</evidence>
<keyword evidence="4" id="KW-0863">Zinc-finger</keyword>
<evidence type="ECO:0000256" key="5">
    <source>
        <dbReference type="ARBA" id="ARBA00022833"/>
    </source>
</evidence>
<dbReference type="GO" id="GO:0030154">
    <property type="term" value="P:cell differentiation"/>
    <property type="evidence" value="ECO:0007669"/>
    <property type="project" value="TreeGrafter"/>
</dbReference>
<name>A0A3P7QBX8_DRAME</name>
<dbReference type="GO" id="GO:0000122">
    <property type="term" value="P:negative regulation of transcription by RNA polymerase II"/>
    <property type="evidence" value="ECO:0007669"/>
    <property type="project" value="TreeGrafter"/>
</dbReference>
<evidence type="ECO:0000259" key="11">
    <source>
        <dbReference type="PROSITE" id="PS51030"/>
    </source>
</evidence>